<feature type="active site" description="Charge relay system" evidence="8">
    <location>
        <position position="80"/>
    </location>
</feature>
<evidence type="ECO:0000256" key="1">
    <source>
        <dbReference type="ARBA" id="ARBA00008069"/>
    </source>
</evidence>
<evidence type="ECO:0000256" key="6">
    <source>
        <dbReference type="ARBA" id="ARBA00025295"/>
    </source>
</evidence>
<comment type="catalytic activity">
    <reaction evidence="7 8">
        <text>L-glutamyl-tRNA(Gln) + L-glutamine + ATP + H2O = L-glutaminyl-tRNA(Gln) + L-glutamate + ADP + phosphate + H(+)</text>
        <dbReference type="Rhea" id="RHEA:17521"/>
        <dbReference type="Rhea" id="RHEA-COMP:9681"/>
        <dbReference type="Rhea" id="RHEA-COMP:9684"/>
        <dbReference type="ChEBI" id="CHEBI:15377"/>
        <dbReference type="ChEBI" id="CHEBI:15378"/>
        <dbReference type="ChEBI" id="CHEBI:29985"/>
        <dbReference type="ChEBI" id="CHEBI:30616"/>
        <dbReference type="ChEBI" id="CHEBI:43474"/>
        <dbReference type="ChEBI" id="CHEBI:58359"/>
        <dbReference type="ChEBI" id="CHEBI:78520"/>
        <dbReference type="ChEBI" id="CHEBI:78521"/>
        <dbReference type="ChEBI" id="CHEBI:456216"/>
        <dbReference type="EC" id="6.3.5.7"/>
    </reaction>
</comment>
<dbReference type="InterPro" id="IPR036928">
    <property type="entry name" value="AS_sf"/>
</dbReference>
<evidence type="ECO:0000256" key="5">
    <source>
        <dbReference type="ARBA" id="ARBA00022917"/>
    </source>
</evidence>
<dbReference type="InterPro" id="IPR020556">
    <property type="entry name" value="Amidase_CS"/>
</dbReference>
<dbReference type="EC" id="6.3.5.7" evidence="8"/>
<dbReference type="NCBIfam" id="TIGR00132">
    <property type="entry name" value="gatA"/>
    <property type="match status" value="1"/>
</dbReference>
<keyword evidence="4 8" id="KW-0067">ATP-binding</keyword>
<feature type="domain" description="Amidase" evidence="9">
    <location>
        <begin position="24"/>
        <end position="466"/>
    </location>
</feature>
<name>H3NI66_9LACT</name>
<dbReference type="EMBL" id="AGEG01000003">
    <property type="protein sequence ID" value="EHR37865.1"/>
    <property type="molecule type" value="Genomic_DNA"/>
</dbReference>
<dbReference type="SUPFAM" id="SSF75304">
    <property type="entry name" value="Amidase signature (AS) enzymes"/>
    <property type="match status" value="1"/>
</dbReference>
<keyword evidence="2 8" id="KW-0436">Ligase</keyword>
<keyword evidence="5 8" id="KW-0648">Protein biosynthesis</keyword>
<dbReference type="GO" id="GO:0016740">
    <property type="term" value="F:transferase activity"/>
    <property type="evidence" value="ECO:0007669"/>
    <property type="project" value="UniProtKB-KW"/>
</dbReference>
<evidence type="ECO:0000256" key="7">
    <source>
        <dbReference type="ARBA" id="ARBA00047407"/>
    </source>
</evidence>
<evidence type="ECO:0000256" key="4">
    <source>
        <dbReference type="ARBA" id="ARBA00022840"/>
    </source>
</evidence>
<keyword evidence="10" id="KW-0808">Transferase</keyword>
<comment type="subunit">
    <text evidence="8">Heterotrimer of A, B and C subunits.</text>
</comment>
<dbReference type="Proteomes" id="UP000006190">
    <property type="component" value="Unassembled WGS sequence"/>
</dbReference>
<dbReference type="GO" id="GO:0005524">
    <property type="term" value="F:ATP binding"/>
    <property type="evidence" value="ECO:0007669"/>
    <property type="project" value="UniProtKB-KW"/>
</dbReference>
<dbReference type="Gene3D" id="3.90.1300.10">
    <property type="entry name" value="Amidase signature (AS) domain"/>
    <property type="match status" value="1"/>
</dbReference>
<dbReference type="InterPro" id="IPR023631">
    <property type="entry name" value="Amidase_dom"/>
</dbReference>
<evidence type="ECO:0000259" key="9">
    <source>
        <dbReference type="Pfam" id="PF01425"/>
    </source>
</evidence>
<dbReference type="PATRIC" id="fig|883113.3.peg.496"/>
<dbReference type="GO" id="GO:0006412">
    <property type="term" value="P:translation"/>
    <property type="evidence" value="ECO:0007669"/>
    <property type="project" value="UniProtKB-UniRule"/>
</dbReference>
<feature type="active site" description="Charge relay system" evidence="8">
    <location>
        <position position="155"/>
    </location>
</feature>
<gene>
    <name evidence="8" type="primary">gatA</name>
    <name evidence="10" type="ORF">HMPREF9708_00494</name>
</gene>
<protein>
    <recommendedName>
        <fullName evidence="8">Glutamyl-tRNA(Gln) amidotransferase subunit A</fullName>
        <shortName evidence="8">Glu-ADT subunit A</shortName>
        <ecNumber evidence="8">6.3.5.7</ecNumber>
    </recommendedName>
</protein>
<accession>H3NI66</accession>
<dbReference type="eggNOG" id="COG0154">
    <property type="taxonomic scope" value="Bacteria"/>
</dbReference>
<dbReference type="PANTHER" id="PTHR11895:SF151">
    <property type="entry name" value="GLUTAMYL-TRNA(GLN) AMIDOTRANSFERASE SUBUNIT A"/>
    <property type="match status" value="1"/>
</dbReference>
<comment type="caution">
    <text evidence="10">The sequence shown here is derived from an EMBL/GenBank/DDBJ whole genome shotgun (WGS) entry which is preliminary data.</text>
</comment>
<evidence type="ECO:0000313" key="10">
    <source>
        <dbReference type="EMBL" id="EHR37865.1"/>
    </source>
</evidence>
<evidence type="ECO:0000256" key="2">
    <source>
        <dbReference type="ARBA" id="ARBA00022598"/>
    </source>
</evidence>
<dbReference type="PANTHER" id="PTHR11895">
    <property type="entry name" value="TRANSAMIDASE"/>
    <property type="match status" value="1"/>
</dbReference>
<dbReference type="GO" id="GO:0030956">
    <property type="term" value="C:glutamyl-tRNA(Gln) amidotransferase complex"/>
    <property type="evidence" value="ECO:0007669"/>
    <property type="project" value="InterPro"/>
</dbReference>
<sequence length="487" mass="52860">MKQFPTTIKGIKEGLKKGDFTSVEIVEHTFQQIESKEDQVKSFIHYEDYYQPALEAAKEADQRGYEDDQLLLNGVPIAVKDNILTKGYVTTAASKMLEDFVPTYDAFVVKQLKKAGAVIVGKVNLDEFAMGGSTENSSFQTSHNPWDLTRVPGGSSGGSASAVAARQVPGALGTDTGGSIRQPAAFTGLVGMKPTYGRVSRHGVIAFGSSLDQVGPMTLTVEDNALLLQAIAGQDPNDATSLPNSTQAFDALIGQTIAGKRIAFPKEYQSEAISEEVRQAIQQAADYFRDQGAIVEEVSLPYSEYGIYVYYIISSAEASSNLQRFDGIRYGHRSSDAHNLDEIYIKSRSEGFGEEVKRRIMLGTFSLSAGAYDAFFNQAAKVRTLISEDFERVFEEYDLIMGPVTTSTAYKIGERSNDPLEMYVADLLTVPINLAGIPSISLPAGFDHQGLPIGMALTGPAGSEALIYQVAHAFESGHDFHHQAPEI</sequence>
<proteinExistence type="inferred from homology"/>
<comment type="function">
    <text evidence="6 8">Allows the formation of correctly charged Gln-tRNA(Gln) through the transamidation of misacylated Glu-tRNA(Gln) in organisms which lack glutaminyl-tRNA synthetase. The reaction takes place in the presence of glutamine and ATP through an activated gamma-phospho-Glu-tRNA(Gln).</text>
</comment>
<dbReference type="InterPro" id="IPR004412">
    <property type="entry name" value="GatA"/>
</dbReference>
<dbReference type="HAMAP" id="MF_00120">
    <property type="entry name" value="GatA"/>
    <property type="match status" value="1"/>
</dbReference>
<feature type="active site" description="Acyl-ester intermediate" evidence="8">
    <location>
        <position position="179"/>
    </location>
</feature>
<dbReference type="HOGENOM" id="CLU_009600_0_3_9"/>
<comment type="similarity">
    <text evidence="1 8">Belongs to the amidase family. GatA subfamily.</text>
</comment>
<dbReference type="InterPro" id="IPR000120">
    <property type="entry name" value="Amidase"/>
</dbReference>
<dbReference type="STRING" id="883113.HMPREF9708_00494"/>
<dbReference type="GO" id="GO:0050567">
    <property type="term" value="F:glutaminyl-tRNA synthase (glutamine-hydrolyzing) activity"/>
    <property type="evidence" value="ECO:0007669"/>
    <property type="project" value="UniProtKB-UniRule"/>
</dbReference>
<dbReference type="AlphaFoldDB" id="H3NI66"/>
<reference evidence="10 11" key="1">
    <citation type="submission" date="2012-01" db="EMBL/GenBank/DDBJ databases">
        <title>The Genome Sequence of Facklamia languida CCUG 37842.</title>
        <authorList>
            <consortium name="The Broad Institute Genome Sequencing Platform"/>
            <person name="Earl A."/>
            <person name="Ward D."/>
            <person name="Feldgarden M."/>
            <person name="Gevers D."/>
            <person name="Huys G."/>
            <person name="Young S.K."/>
            <person name="Zeng Q."/>
            <person name="Gargeya S."/>
            <person name="Fitzgerald M."/>
            <person name="Haas B."/>
            <person name="Abouelleil A."/>
            <person name="Alvarado L."/>
            <person name="Arachchi H.M."/>
            <person name="Berlin A."/>
            <person name="Chapman S.B."/>
            <person name="Gearin G."/>
            <person name="Goldberg J."/>
            <person name="Griggs A."/>
            <person name="Gujja S."/>
            <person name="Hansen M."/>
            <person name="Heiman D."/>
            <person name="Howarth C."/>
            <person name="Larimer J."/>
            <person name="Lui A."/>
            <person name="MacDonald P.J.P."/>
            <person name="McCowen C."/>
            <person name="Montmayeur A."/>
            <person name="Murphy C."/>
            <person name="Neiman D."/>
            <person name="Pearson M."/>
            <person name="Priest M."/>
            <person name="Roberts A."/>
            <person name="Saif S."/>
            <person name="Shea T."/>
            <person name="Sisk P."/>
            <person name="Stolte C."/>
            <person name="Sykes S."/>
            <person name="Wortman J."/>
            <person name="Nusbaum C."/>
            <person name="Birren B."/>
        </authorList>
    </citation>
    <scope>NUCLEOTIDE SEQUENCE [LARGE SCALE GENOMIC DNA]</scope>
    <source>
        <strain evidence="10 11">CCUG 37842</strain>
    </source>
</reference>
<dbReference type="Pfam" id="PF01425">
    <property type="entry name" value="Amidase"/>
    <property type="match status" value="1"/>
</dbReference>
<dbReference type="RefSeq" id="WP_006308504.1">
    <property type="nucleotide sequence ID" value="NZ_JH601133.1"/>
</dbReference>
<evidence type="ECO:0000313" key="11">
    <source>
        <dbReference type="Proteomes" id="UP000006190"/>
    </source>
</evidence>
<evidence type="ECO:0000256" key="3">
    <source>
        <dbReference type="ARBA" id="ARBA00022741"/>
    </source>
</evidence>
<evidence type="ECO:0000256" key="8">
    <source>
        <dbReference type="HAMAP-Rule" id="MF_00120"/>
    </source>
</evidence>
<keyword evidence="3 8" id="KW-0547">Nucleotide-binding</keyword>
<keyword evidence="11" id="KW-1185">Reference proteome</keyword>
<dbReference type="OrthoDB" id="9811471at2"/>
<dbReference type="PROSITE" id="PS00571">
    <property type="entry name" value="AMIDASES"/>
    <property type="match status" value="1"/>
</dbReference>
<organism evidence="10 11">
    <name type="scientific">Facklamia languida CCUG 37842</name>
    <dbReference type="NCBI Taxonomy" id="883113"/>
    <lineage>
        <taxon>Bacteria</taxon>
        <taxon>Bacillati</taxon>
        <taxon>Bacillota</taxon>
        <taxon>Bacilli</taxon>
        <taxon>Lactobacillales</taxon>
        <taxon>Aerococcaceae</taxon>
        <taxon>Facklamia</taxon>
    </lineage>
</organism>